<evidence type="ECO:0000313" key="4">
    <source>
        <dbReference type="Proteomes" id="UP000326354"/>
    </source>
</evidence>
<protein>
    <recommendedName>
        <fullName evidence="2">Glycosyltransferase RgtA/B/C/D-like domain-containing protein</fullName>
    </recommendedName>
</protein>
<feature type="transmembrane region" description="Helical" evidence="1">
    <location>
        <begin position="203"/>
        <end position="228"/>
    </location>
</feature>
<sequence>MVMRKAFYLLLFVNLVVALPNIFSYRSVEGVEANVVFAIQNAFTAGDVYTNSAQIPYAVSQYMPGYYMLCSCVCSVVACFFDIDCYAIFVLCRLVSTMGVFCIAVCIFRIAKDIFSLERNLSLLLAILAIIFTNHRHYLVRPDVYITLFTFLSIYMFMRYQKDRKVVLLILAGALAVFPLYFKQNGLIIAPLMGLFLLANKNIKGLGFFLCGYLFGHAILGGVCFSHISGEFFLMNVVDGVNQGFSLKRAMFKVYLPYLSRFSLGVVLTLLCIFLVFTHRKKHPSNSNILFLIYMWFFISLIYGTSALKMGSGIHYFSDSMILSLLIIAGCFPHLDEIYRLQTENRLLVTLVCILLSGTAVLGSTLHIAWSFSNTKELLTDYYPYKNDIVSFIEREVGDNVYFISEFKHLNLRFPKNCAFPQYEIQQISYDTGRKVFGVEQFKKDIDSGKIRYLIGEAFFGRYLGVDLREKFTYLCELRGYPKAAGKIKIYINKNSR</sequence>
<feature type="transmembrane region" description="Helical" evidence="1">
    <location>
        <begin position="166"/>
        <end position="182"/>
    </location>
</feature>
<feature type="transmembrane region" description="Helical" evidence="1">
    <location>
        <begin position="117"/>
        <end position="132"/>
    </location>
</feature>
<evidence type="ECO:0000313" key="3">
    <source>
        <dbReference type="EMBL" id="BBM85609.1"/>
    </source>
</evidence>
<proteinExistence type="predicted"/>
<dbReference type="Pfam" id="PF13231">
    <property type="entry name" value="PMT_2"/>
    <property type="match status" value="1"/>
</dbReference>
<keyword evidence="4" id="KW-1185">Reference proteome</keyword>
<feature type="transmembrane region" description="Helical" evidence="1">
    <location>
        <begin position="90"/>
        <end position="111"/>
    </location>
</feature>
<feature type="transmembrane region" description="Helical" evidence="1">
    <location>
        <begin position="314"/>
        <end position="335"/>
    </location>
</feature>
<dbReference type="KEGG" id="uam:UABAM_03983"/>
<feature type="transmembrane region" description="Helical" evidence="1">
    <location>
        <begin position="65"/>
        <end position="83"/>
    </location>
</feature>
<organism evidence="3 4">
    <name type="scientific">Uabimicrobium amorphum</name>
    <dbReference type="NCBI Taxonomy" id="2596890"/>
    <lineage>
        <taxon>Bacteria</taxon>
        <taxon>Pseudomonadati</taxon>
        <taxon>Planctomycetota</taxon>
        <taxon>Candidatus Uabimicrobiia</taxon>
        <taxon>Candidatus Uabimicrobiales</taxon>
        <taxon>Candidatus Uabimicrobiaceae</taxon>
        <taxon>Candidatus Uabimicrobium</taxon>
    </lineage>
</organism>
<dbReference type="AlphaFoldDB" id="A0A5S9IPD8"/>
<accession>A0A5S9IPD8</accession>
<dbReference type="EMBL" id="AP019860">
    <property type="protein sequence ID" value="BBM85609.1"/>
    <property type="molecule type" value="Genomic_DNA"/>
</dbReference>
<feature type="transmembrane region" description="Helical" evidence="1">
    <location>
        <begin position="289"/>
        <end position="308"/>
    </location>
</feature>
<name>A0A5S9IPD8_UABAM</name>
<keyword evidence="1" id="KW-0472">Membrane</keyword>
<feature type="domain" description="Glycosyltransferase RgtA/B/C/D-like" evidence="2">
    <location>
        <begin position="93"/>
        <end position="204"/>
    </location>
</feature>
<evidence type="ECO:0000259" key="2">
    <source>
        <dbReference type="Pfam" id="PF13231"/>
    </source>
</evidence>
<keyword evidence="1" id="KW-1133">Transmembrane helix</keyword>
<reference evidence="3 4" key="1">
    <citation type="submission" date="2019-08" db="EMBL/GenBank/DDBJ databases">
        <title>Complete genome sequence of Candidatus Uab amorphum.</title>
        <authorList>
            <person name="Shiratori T."/>
            <person name="Suzuki S."/>
            <person name="Kakizawa Y."/>
            <person name="Ishida K."/>
        </authorList>
    </citation>
    <scope>NUCLEOTIDE SEQUENCE [LARGE SCALE GENOMIC DNA]</scope>
    <source>
        <strain evidence="3 4">SRT547</strain>
    </source>
</reference>
<gene>
    <name evidence="3" type="ORF">UABAM_03983</name>
</gene>
<dbReference type="InterPro" id="IPR038731">
    <property type="entry name" value="RgtA/B/C-like"/>
</dbReference>
<feature type="transmembrane region" description="Helical" evidence="1">
    <location>
        <begin position="258"/>
        <end position="277"/>
    </location>
</feature>
<dbReference type="Proteomes" id="UP000326354">
    <property type="component" value="Chromosome"/>
</dbReference>
<keyword evidence="1" id="KW-0812">Transmembrane</keyword>
<feature type="transmembrane region" description="Helical" evidence="1">
    <location>
        <begin position="347"/>
        <end position="370"/>
    </location>
</feature>
<evidence type="ECO:0000256" key="1">
    <source>
        <dbReference type="SAM" id="Phobius"/>
    </source>
</evidence>